<dbReference type="EMBL" id="CP036275">
    <property type="protein sequence ID" value="QDU37525.1"/>
    <property type="molecule type" value="Genomic_DNA"/>
</dbReference>
<dbReference type="OrthoDB" id="260020at2"/>
<reference evidence="3 4" key="1">
    <citation type="submission" date="2019-02" db="EMBL/GenBank/DDBJ databases">
        <title>Deep-cultivation of Planctomycetes and their phenomic and genomic characterization uncovers novel biology.</title>
        <authorList>
            <person name="Wiegand S."/>
            <person name="Jogler M."/>
            <person name="Boedeker C."/>
            <person name="Pinto D."/>
            <person name="Vollmers J."/>
            <person name="Rivas-Marin E."/>
            <person name="Kohn T."/>
            <person name="Peeters S.H."/>
            <person name="Heuer A."/>
            <person name="Rast P."/>
            <person name="Oberbeckmann S."/>
            <person name="Bunk B."/>
            <person name="Jeske O."/>
            <person name="Meyerdierks A."/>
            <person name="Storesund J.E."/>
            <person name="Kallscheuer N."/>
            <person name="Luecker S."/>
            <person name="Lage O.M."/>
            <person name="Pohl T."/>
            <person name="Merkel B.J."/>
            <person name="Hornburger P."/>
            <person name="Mueller R.-W."/>
            <person name="Bruemmer F."/>
            <person name="Labrenz M."/>
            <person name="Spormann A.M."/>
            <person name="Op den Camp H."/>
            <person name="Overmann J."/>
            <person name="Amann R."/>
            <person name="Jetten M.S.M."/>
            <person name="Mascher T."/>
            <person name="Medema M.H."/>
            <person name="Devos D.P."/>
            <person name="Kaster A.-K."/>
            <person name="Ovreas L."/>
            <person name="Rohde M."/>
            <person name="Galperin M.Y."/>
            <person name="Jogler C."/>
        </authorList>
    </citation>
    <scope>NUCLEOTIDE SEQUENCE [LARGE SCALE GENOMIC DNA]</scope>
    <source>
        <strain evidence="3 4">Mal4</strain>
    </source>
</reference>
<feature type="region of interest" description="Disordered" evidence="1">
    <location>
        <begin position="296"/>
        <end position="318"/>
    </location>
</feature>
<dbReference type="Proteomes" id="UP000320496">
    <property type="component" value="Chromosome"/>
</dbReference>
<evidence type="ECO:0000256" key="1">
    <source>
        <dbReference type="SAM" id="MobiDB-lite"/>
    </source>
</evidence>
<sequence length="318" mass="35839" precursor="true">MAFAFPSGMDAFSSRLFLLAWLTALLTVPADIAQADDRATAPEVIVLLVEGRTVRGCVDDRTNDETLWLRRMQPGIILRSGHDWDEVESIELAGQLYSVAEFRQDADEHASGLSREFMRRFWLEPQETVPVEVAPHPFPDGVAIPPPPPPAVPRVASLSISARLANWDRDPEADGLIVTVVPRDAYGRLVPVTGQLRATLVGQEVHYGPFDDVRKRDLWPELGRWQRTVRTEDFTPYGAEYKLEFRGRHPQFDFRVAADGLLTATLGVPGQGTFQASDAYVVLRPSSPFRDTLQQRTGQRFVRQERTQERSGRWHLGR</sequence>
<gene>
    <name evidence="3" type="ORF">Mal4_18390</name>
</gene>
<feature type="chain" id="PRO_5022013887" description="SLA1 homology domain-containing protein" evidence="2">
    <location>
        <begin position="36"/>
        <end position="318"/>
    </location>
</feature>
<evidence type="ECO:0008006" key="5">
    <source>
        <dbReference type="Google" id="ProtNLM"/>
    </source>
</evidence>
<evidence type="ECO:0000313" key="4">
    <source>
        <dbReference type="Proteomes" id="UP000320496"/>
    </source>
</evidence>
<feature type="signal peptide" evidence="2">
    <location>
        <begin position="1"/>
        <end position="35"/>
    </location>
</feature>
<protein>
    <recommendedName>
        <fullName evidence="5">SLA1 homology domain-containing protein</fullName>
    </recommendedName>
</protein>
<dbReference type="KEGG" id="mri:Mal4_18390"/>
<evidence type="ECO:0000313" key="3">
    <source>
        <dbReference type="EMBL" id="QDU37525.1"/>
    </source>
</evidence>
<proteinExistence type="predicted"/>
<keyword evidence="2" id="KW-0732">Signal</keyword>
<dbReference type="AlphaFoldDB" id="A0A517Z4Y2"/>
<dbReference type="RefSeq" id="WP_145368412.1">
    <property type="nucleotide sequence ID" value="NZ_CP036275.1"/>
</dbReference>
<accession>A0A517Z4Y2</accession>
<name>A0A517Z4Y2_9PLAN</name>
<keyword evidence="4" id="KW-1185">Reference proteome</keyword>
<feature type="compositionally biased region" description="Basic and acidic residues" evidence="1">
    <location>
        <begin position="302"/>
        <end position="312"/>
    </location>
</feature>
<evidence type="ECO:0000256" key="2">
    <source>
        <dbReference type="SAM" id="SignalP"/>
    </source>
</evidence>
<organism evidence="3 4">
    <name type="scientific">Maioricimonas rarisocia</name>
    <dbReference type="NCBI Taxonomy" id="2528026"/>
    <lineage>
        <taxon>Bacteria</taxon>
        <taxon>Pseudomonadati</taxon>
        <taxon>Planctomycetota</taxon>
        <taxon>Planctomycetia</taxon>
        <taxon>Planctomycetales</taxon>
        <taxon>Planctomycetaceae</taxon>
        <taxon>Maioricimonas</taxon>
    </lineage>
</organism>